<keyword evidence="2" id="KW-1185">Reference proteome</keyword>
<reference evidence="1 2" key="1">
    <citation type="submission" date="2024-04" db="EMBL/GenBank/DDBJ databases">
        <title>Bacillus oryzaecorticis sp. nov., a moderately halophilic bacterium isolated from rice husks.</title>
        <authorList>
            <person name="Zhu H.-S."/>
        </authorList>
    </citation>
    <scope>NUCLEOTIDE SEQUENCE [LARGE SCALE GENOMIC DNA]</scope>
    <source>
        <strain evidence="1 2">ZC255</strain>
    </source>
</reference>
<organism evidence="1 2">
    <name type="scientific">Rossellomorea oryzaecorticis</name>
    <dbReference type="NCBI Taxonomy" id="1396505"/>
    <lineage>
        <taxon>Bacteria</taxon>
        <taxon>Bacillati</taxon>
        <taxon>Bacillota</taxon>
        <taxon>Bacilli</taxon>
        <taxon>Bacillales</taxon>
        <taxon>Bacillaceae</taxon>
        <taxon>Rossellomorea</taxon>
    </lineage>
</organism>
<gene>
    <name evidence="1" type="ORF">AAEO50_13740</name>
</gene>
<accession>A0ABU9KB65</accession>
<dbReference type="RefSeq" id="WP_341984575.1">
    <property type="nucleotide sequence ID" value="NZ_JBBYAF010000026.1"/>
</dbReference>
<dbReference type="EMBL" id="JBBYAF010000026">
    <property type="protein sequence ID" value="MEL3973345.1"/>
    <property type="molecule type" value="Genomic_DNA"/>
</dbReference>
<evidence type="ECO:0000313" key="1">
    <source>
        <dbReference type="EMBL" id="MEL3973345.1"/>
    </source>
</evidence>
<name>A0ABU9KB65_9BACI</name>
<comment type="caution">
    <text evidence="1">The sequence shown here is derived from an EMBL/GenBank/DDBJ whole genome shotgun (WGS) entry which is preliminary data.</text>
</comment>
<evidence type="ECO:0000313" key="2">
    <source>
        <dbReference type="Proteomes" id="UP001389717"/>
    </source>
</evidence>
<protein>
    <submittedName>
        <fullName evidence="1">Uncharacterized protein</fullName>
    </submittedName>
</protein>
<dbReference type="Proteomes" id="UP001389717">
    <property type="component" value="Unassembled WGS sequence"/>
</dbReference>
<sequence>MKFIIEIERFIIENDNFIIEITKTTFLYYRAAGDFIELVTLLPGSASYYRNWLGIIEPPPSPSISQNTLDIINPPRPPLENSNT</sequence>
<proteinExistence type="predicted"/>